<dbReference type="Proteomes" id="UP000240760">
    <property type="component" value="Unassembled WGS sequence"/>
</dbReference>
<feature type="region of interest" description="Disordered" evidence="1">
    <location>
        <begin position="84"/>
        <end position="114"/>
    </location>
</feature>
<gene>
    <name evidence="2" type="ORF">M440DRAFT_1452983</name>
</gene>
<keyword evidence="3" id="KW-1185">Reference proteome</keyword>
<dbReference type="EMBL" id="KZ679128">
    <property type="protein sequence ID" value="PTB79346.1"/>
    <property type="molecule type" value="Genomic_DNA"/>
</dbReference>
<protein>
    <submittedName>
        <fullName evidence="2">Uncharacterized protein</fullName>
    </submittedName>
</protein>
<dbReference type="AlphaFoldDB" id="A0A2T4CCS4"/>
<evidence type="ECO:0000313" key="3">
    <source>
        <dbReference type="Proteomes" id="UP000240760"/>
    </source>
</evidence>
<organism evidence="2 3">
    <name type="scientific">Trichoderma longibrachiatum ATCC 18648</name>
    <dbReference type="NCBI Taxonomy" id="983965"/>
    <lineage>
        <taxon>Eukaryota</taxon>
        <taxon>Fungi</taxon>
        <taxon>Dikarya</taxon>
        <taxon>Ascomycota</taxon>
        <taxon>Pezizomycotina</taxon>
        <taxon>Sordariomycetes</taxon>
        <taxon>Hypocreomycetidae</taxon>
        <taxon>Hypocreales</taxon>
        <taxon>Hypocreaceae</taxon>
        <taxon>Trichoderma</taxon>
    </lineage>
</organism>
<name>A0A2T4CCS4_TRILO</name>
<evidence type="ECO:0000256" key="1">
    <source>
        <dbReference type="SAM" id="MobiDB-lite"/>
    </source>
</evidence>
<accession>A0A2T4CCS4</accession>
<proteinExistence type="predicted"/>
<sequence>MADRKPTNKHPIVFIDIPKHLTNQQIESVTKDFRRFQRGYDGDDKLPAEIPPEEYLIHCKHLVEGVVKDYQHWTMMIIGSVSNNDYATNARGSPRQDGSRLQVRHNKWSRVQPP</sequence>
<reference evidence="2 3" key="1">
    <citation type="submission" date="2016-07" db="EMBL/GenBank/DDBJ databases">
        <title>Multiple horizontal gene transfer events from other fungi enriched the ability of initially mycotrophic Trichoderma (Ascomycota) to feed on dead plant biomass.</title>
        <authorList>
            <consortium name="DOE Joint Genome Institute"/>
            <person name="Aerts A."/>
            <person name="Atanasova L."/>
            <person name="Chenthamara K."/>
            <person name="Zhang J."/>
            <person name="Grujic M."/>
            <person name="Henrissat B."/>
            <person name="Kuo A."/>
            <person name="Salamov A."/>
            <person name="Lipzen A."/>
            <person name="Labutti K."/>
            <person name="Barry K."/>
            <person name="Miao Y."/>
            <person name="Rahimi M.J."/>
            <person name="Shen Q."/>
            <person name="Grigoriev I.V."/>
            <person name="Kubicek C.P."/>
            <person name="Druzhinina I.S."/>
        </authorList>
    </citation>
    <scope>NUCLEOTIDE SEQUENCE [LARGE SCALE GENOMIC DNA]</scope>
    <source>
        <strain evidence="2 3">ATCC 18648</strain>
    </source>
</reference>
<evidence type="ECO:0000313" key="2">
    <source>
        <dbReference type="EMBL" id="PTB79346.1"/>
    </source>
</evidence>